<dbReference type="AlphaFoldDB" id="A0A413RIJ8"/>
<dbReference type="InterPro" id="IPR009057">
    <property type="entry name" value="Homeodomain-like_sf"/>
</dbReference>
<feature type="DNA-binding region" description="H-T-H motif" evidence="4">
    <location>
        <begin position="33"/>
        <end position="52"/>
    </location>
</feature>
<evidence type="ECO:0000259" key="5">
    <source>
        <dbReference type="PROSITE" id="PS50977"/>
    </source>
</evidence>
<evidence type="ECO:0000256" key="4">
    <source>
        <dbReference type="PROSITE-ProRule" id="PRU00335"/>
    </source>
</evidence>
<organism evidence="6 7">
    <name type="scientific">Cellulomonas rhizosphaerae</name>
    <dbReference type="NCBI Taxonomy" id="2293719"/>
    <lineage>
        <taxon>Bacteria</taxon>
        <taxon>Bacillati</taxon>
        <taxon>Actinomycetota</taxon>
        <taxon>Actinomycetes</taxon>
        <taxon>Micrococcales</taxon>
        <taxon>Cellulomonadaceae</taxon>
        <taxon>Cellulomonas</taxon>
    </lineage>
</organism>
<dbReference type="GO" id="GO:0003700">
    <property type="term" value="F:DNA-binding transcription factor activity"/>
    <property type="evidence" value="ECO:0007669"/>
    <property type="project" value="TreeGrafter"/>
</dbReference>
<dbReference type="PANTHER" id="PTHR30055">
    <property type="entry name" value="HTH-TYPE TRANSCRIPTIONAL REGULATOR RUTR"/>
    <property type="match status" value="1"/>
</dbReference>
<keyword evidence="3" id="KW-0804">Transcription</keyword>
<keyword evidence="7" id="KW-1185">Reference proteome</keyword>
<feature type="domain" description="HTH tetR-type" evidence="5">
    <location>
        <begin position="10"/>
        <end position="70"/>
    </location>
</feature>
<dbReference type="GO" id="GO:0000976">
    <property type="term" value="F:transcription cis-regulatory region binding"/>
    <property type="evidence" value="ECO:0007669"/>
    <property type="project" value="TreeGrafter"/>
</dbReference>
<dbReference type="Gene3D" id="1.10.10.60">
    <property type="entry name" value="Homeodomain-like"/>
    <property type="match status" value="1"/>
</dbReference>
<sequence length="201" mass="21152">MGDDGSVSGQPQRQRILDSALSILAEQGPARLTVRAVGAAAGCSTTGIYTYFGGKPGLLDAIYADAVSLFRADVAVADEIADPADRLLTACRRYWAWALSHRTQYQLMFVTAQASFEPSPESVELAWAAFGDLVARVRDARPDLVGDAVEDAAHHLGAMLHGYVMLELVSVGTDEAEAAARFERGVQAVVGAGSQEPAGAS</sequence>
<evidence type="ECO:0000256" key="3">
    <source>
        <dbReference type="ARBA" id="ARBA00023163"/>
    </source>
</evidence>
<dbReference type="InterPro" id="IPR036271">
    <property type="entry name" value="Tet_transcr_reg_TetR-rel_C_sf"/>
</dbReference>
<dbReference type="SUPFAM" id="SSF48498">
    <property type="entry name" value="Tetracyclin repressor-like, C-terminal domain"/>
    <property type="match status" value="1"/>
</dbReference>
<reference evidence="6 7" key="1">
    <citation type="submission" date="2018-08" db="EMBL/GenBank/DDBJ databases">
        <title>Cellulomonas rhizosphaerae sp. nov., a novel actinomycete isolated from soil.</title>
        <authorList>
            <person name="Tian Y."/>
        </authorList>
    </citation>
    <scope>NUCLEOTIDE SEQUENCE [LARGE SCALE GENOMIC DNA]</scope>
    <source>
        <strain evidence="6 7">NEAU-TCZ24</strain>
    </source>
</reference>
<accession>A0A413RIJ8</accession>
<proteinExistence type="predicted"/>
<gene>
    <name evidence="6" type="ORF">D1825_15315</name>
</gene>
<dbReference type="EMBL" id="QWKP01000217">
    <property type="protein sequence ID" value="RHA38105.1"/>
    <property type="molecule type" value="Genomic_DNA"/>
</dbReference>
<keyword evidence="1" id="KW-0805">Transcription regulation</keyword>
<evidence type="ECO:0000313" key="6">
    <source>
        <dbReference type="EMBL" id="RHA38105.1"/>
    </source>
</evidence>
<name>A0A413RIJ8_9CELL</name>
<evidence type="ECO:0000256" key="2">
    <source>
        <dbReference type="ARBA" id="ARBA00023125"/>
    </source>
</evidence>
<dbReference type="Gene3D" id="1.10.357.10">
    <property type="entry name" value="Tetracycline Repressor, domain 2"/>
    <property type="match status" value="1"/>
</dbReference>
<evidence type="ECO:0000256" key="1">
    <source>
        <dbReference type="ARBA" id="ARBA00023015"/>
    </source>
</evidence>
<dbReference type="Proteomes" id="UP000283374">
    <property type="component" value="Unassembled WGS sequence"/>
</dbReference>
<evidence type="ECO:0000313" key="7">
    <source>
        <dbReference type="Proteomes" id="UP000283374"/>
    </source>
</evidence>
<dbReference type="SUPFAM" id="SSF46689">
    <property type="entry name" value="Homeodomain-like"/>
    <property type="match status" value="1"/>
</dbReference>
<dbReference type="Pfam" id="PF00440">
    <property type="entry name" value="TetR_N"/>
    <property type="match status" value="1"/>
</dbReference>
<dbReference type="PROSITE" id="PS50977">
    <property type="entry name" value="HTH_TETR_2"/>
    <property type="match status" value="1"/>
</dbReference>
<dbReference type="InterPro" id="IPR001647">
    <property type="entry name" value="HTH_TetR"/>
</dbReference>
<comment type="caution">
    <text evidence="6">The sequence shown here is derived from an EMBL/GenBank/DDBJ whole genome shotgun (WGS) entry which is preliminary data.</text>
</comment>
<dbReference type="InterPro" id="IPR025996">
    <property type="entry name" value="MT1864/Rv1816-like_C"/>
</dbReference>
<dbReference type="PANTHER" id="PTHR30055:SF209">
    <property type="entry name" value="POSSIBLE TRANSCRIPTIONAL REGULATORY PROTEIN (PROBABLY TETR-FAMILY)"/>
    <property type="match status" value="1"/>
</dbReference>
<keyword evidence="2 4" id="KW-0238">DNA-binding</keyword>
<dbReference type="PRINTS" id="PR00455">
    <property type="entry name" value="HTHTETR"/>
</dbReference>
<dbReference type="InterPro" id="IPR050109">
    <property type="entry name" value="HTH-type_TetR-like_transc_reg"/>
</dbReference>
<dbReference type="Pfam" id="PF13305">
    <property type="entry name" value="TetR_C_33"/>
    <property type="match status" value="1"/>
</dbReference>
<protein>
    <submittedName>
        <fullName evidence="6">TetR/AcrR family transcriptional regulator</fullName>
    </submittedName>
</protein>